<reference evidence="1 2" key="1">
    <citation type="submission" date="2018-02" db="EMBL/GenBank/DDBJ databases">
        <title>The genomes of Aspergillus section Nigri reveals drivers in fungal speciation.</title>
        <authorList>
            <consortium name="DOE Joint Genome Institute"/>
            <person name="Vesth T.C."/>
            <person name="Nybo J."/>
            <person name="Theobald S."/>
            <person name="Brandl J."/>
            <person name="Frisvad J.C."/>
            <person name="Nielsen K.F."/>
            <person name="Lyhne E.K."/>
            <person name="Kogle M.E."/>
            <person name="Kuo A."/>
            <person name="Riley R."/>
            <person name="Clum A."/>
            <person name="Nolan M."/>
            <person name="Lipzen A."/>
            <person name="Salamov A."/>
            <person name="Henrissat B."/>
            <person name="Wiebenga A."/>
            <person name="De vries R.P."/>
            <person name="Grigoriev I.V."/>
            <person name="Mortensen U.H."/>
            <person name="Andersen M.R."/>
            <person name="Baker S.E."/>
        </authorList>
    </citation>
    <scope>NUCLEOTIDE SEQUENCE [LARGE SCALE GENOMIC DNA]</scope>
    <source>
        <strain evidence="1 2">CBS 112811</strain>
    </source>
</reference>
<accession>A0A8G1RG22</accession>
<dbReference type="EMBL" id="KZ825054">
    <property type="protein sequence ID" value="RAH62635.1"/>
    <property type="molecule type" value="Genomic_DNA"/>
</dbReference>
<dbReference type="GeneID" id="37162320"/>
<proteinExistence type="predicted"/>
<dbReference type="AlphaFoldDB" id="A0A8G1RG22"/>
<keyword evidence="2" id="KW-1185">Reference proteome</keyword>
<sequence>MPSPPSQGSRDVAPYPLAASFHTPPSLLRRLRDFLPESDGPYKKTLSSILFSRCHELRHPSHF</sequence>
<gene>
    <name evidence="1" type="ORF">BO85DRAFT_443982</name>
</gene>
<dbReference type="Proteomes" id="UP000249526">
    <property type="component" value="Unassembled WGS sequence"/>
</dbReference>
<protein>
    <submittedName>
        <fullName evidence="1">Uncharacterized protein</fullName>
    </submittedName>
</protein>
<dbReference type="RefSeq" id="XP_025520557.1">
    <property type="nucleotide sequence ID" value="XM_025658918.1"/>
</dbReference>
<organism evidence="1 2">
    <name type="scientific">Aspergillus piperis CBS 112811</name>
    <dbReference type="NCBI Taxonomy" id="1448313"/>
    <lineage>
        <taxon>Eukaryota</taxon>
        <taxon>Fungi</taxon>
        <taxon>Dikarya</taxon>
        <taxon>Ascomycota</taxon>
        <taxon>Pezizomycotina</taxon>
        <taxon>Eurotiomycetes</taxon>
        <taxon>Eurotiomycetidae</taxon>
        <taxon>Eurotiales</taxon>
        <taxon>Aspergillaceae</taxon>
        <taxon>Aspergillus</taxon>
        <taxon>Aspergillus subgen. Circumdati</taxon>
    </lineage>
</organism>
<evidence type="ECO:0000313" key="1">
    <source>
        <dbReference type="EMBL" id="RAH62635.1"/>
    </source>
</evidence>
<name>A0A8G1RG22_9EURO</name>
<evidence type="ECO:0000313" key="2">
    <source>
        <dbReference type="Proteomes" id="UP000249526"/>
    </source>
</evidence>